<name>A0A0E9RCD9_ANGAN</name>
<dbReference type="AlphaFoldDB" id="A0A0E9RCD9"/>
<accession>A0A0E9RCD9</accession>
<protein>
    <submittedName>
        <fullName evidence="1">Uncharacterized protein</fullName>
    </submittedName>
</protein>
<sequence>MFGFPNFQRQQLYLIYLEGQEERRSGLFFLR</sequence>
<evidence type="ECO:0000313" key="1">
    <source>
        <dbReference type="EMBL" id="JAH26739.1"/>
    </source>
</evidence>
<reference evidence="1" key="2">
    <citation type="journal article" date="2015" name="Fish Shellfish Immunol.">
        <title>Early steps in the European eel (Anguilla anguilla)-Vibrio vulnificus interaction in the gills: Role of the RtxA13 toxin.</title>
        <authorList>
            <person name="Callol A."/>
            <person name="Pajuelo D."/>
            <person name="Ebbesson L."/>
            <person name="Teles M."/>
            <person name="MacKenzie S."/>
            <person name="Amaro C."/>
        </authorList>
    </citation>
    <scope>NUCLEOTIDE SEQUENCE</scope>
</reference>
<proteinExistence type="predicted"/>
<organism evidence="1">
    <name type="scientific">Anguilla anguilla</name>
    <name type="common">European freshwater eel</name>
    <name type="synonym">Muraena anguilla</name>
    <dbReference type="NCBI Taxonomy" id="7936"/>
    <lineage>
        <taxon>Eukaryota</taxon>
        <taxon>Metazoa</taxon>
        <taxon>Chordata</taxon>
        <taxon>Craniata</taxon>
        <taxon>Vertebrata</taxon>
        <taxon>Euteleostomi</taxon>
        <taxon>Actinopterygii</taxon>
        <taxon>Neopterygii</taxon>
        <taxon>Teleostei</taxon>
        <taxon>Anguilliformes</taxon>
        <taxon>Anguillidae</taxon>
        <taxon>Anguilla</taxon>
    </lineage>
</organism>
<dbReference type="EMBL" id="GBXM01081838">
    <property type="protein sequence ID" value="JAH26739.1"/>
    <property type="molecule type" value="Transcribed_RNA"/>
</dbReference>
<reference evidence="1" key="1">
    <citation type="submission" date="2014-11" db="EMBL/GenBank/DDBJ databases">
        <authorList>
            <person name="Amaro Gonzalez C."/>
        </authorList>
    </citation>
    <scope>NUCLEOTIDE SEQUENCE</scope>
</reference>